<dbReference type="InterPro" id="IPR029039">
    <property type="entry name" value="Flavoprotein-like_sf"/>
</dbReference>
<organism evidence="7 8">
    <name type="scientific">Methanobacterium congolense</name>
    <dbReference type="NCBI Taxonomy" id="118062"/>
    <lineage>
        <taxon>Archaea</taxon>
        <taxon>Methanobacteriati</taxon>
        <taxon>Methanobacteriota</taxon>
        <taxon>Methanomada group</taxon>
        <taxon>Methanobacteria</taxon>
        <taxon>Methanobacteriales</taxon>
        <taxon>Methanobacteriaceae</taxon>
        <taxon>Methanobacterium</taxon>
    </lineage>
</organism>
<evidence type="ECO:0000313" key="8">
    <source>
        <dbReference type="Proteomes" id="UP000094707"/>
    </source>
</evidence>
<dbReference type="OrthoDB" id="9059at2157"/>
<dbReference type="AlphaFoldDB" id="A0A1D3KZ85"/>
<evidence type="ECO:0000256" key="3">
    <source>
        <dbReference type="ARBA" id="ARBA00022630"/>
    </source>
</evidence>
<dbReference type="Proteomes" id="UP000094707">
    <property type="component" value="Chromosome I"/>
</dbReference>
<evidence type="ECO:0000256" key="5">
    <source>
        <dbReference type="ARBA" id="ARBA00038292"/>
    </source>
</evidence>
<reference evidence="7 8" key="1">
    <citation type="submission" date="2016-08" db="EMBL/GenBank/DDBJ databases">
        <authorList>
            <person name="Seilhamer J.J."/>
        </authorList>
    </citation>
    <scope>NUCLEOTIDE SEQUENCE [LARGE SCALE GENOMIC DNA]</scope>
    <source>
        <strain evidence="7">Buetzberg</strain>
    </source>
</reference>
<dbReference type="PATRIC" id="fig|129848.4.peg.11"/>
<evidence type="ECO:0000259" key="6">
    <source>
        <dbReference type="Pfam" id="PF03358"/>
    </source>
</evidence>
<dbReference type="PANTHER" id="PTHR43278:SF3">
    <property type="entry name" value="IRON-SULFUR FLAVOPROTEIN MJ0731"/>
    <property type="match status" value="1"/>
</dbReference>
<sequence length="194" mass="21598">MLVLGICGSPRKQSTDYVLREALTMMEEKGFETEFFGVRGKNLSPCRHCDYCIRNKECVVKDDMYEVYPLIKEADGLIMATPIYNGGLSAQLKTVMDRCRALGAEDVDYLRYKVGMGITVGGDRSGGQELAMQQIITYYILSGAIPVGGGSFGANIGANFWSQDSLQGVKDDEEGWRSLRKTVKHFSDFLDVYK</sequence>
<keyword evidence="4" id="KW-0288">FMN</keyword>
<gene>
    <name evidence="7" type="ORF">MCBB_0011</name>
</gene>
<evidence type="ECO:0000256" key="2">
    <source>
        <dbReference type="ARBA" id="ARBA00001966"/>
    </source>
</evidence>
<dbReference type="KEGG" id="mcub:MCBB_0011"/>
<dbReference type="InterPro" id="IPR005025">
    <property type="entry name" value="FMN_Rdtase-like_dom"/>
</dbReference>
<dbReference type="InterPro" id="IPR051796">
    <property type="entry name" value="ISF_SsuE-like"/>
</dbReference>
<feature type="domain" description="NADPH-dependent FMN reductase-like" evidence="6">
    <location>
        <begin position="1"/>
        <end position="155"/>
    </location>
</feature>
<dbReference type="EMBL" id="LT607756">
    <property type="protein sequence ID" value="SCG84600.1"/>
    <property type="molecule type" value="Genomic_DNA"/>
</dbReference>
<dbReference type="GO" id="GO:0016491">
    <property type="term" value="F:oxidoreductase activity"/>
    <property type="evidence" value="ECO:0007669"/>
    <property type="project" value="InterPro"/>
</dbReference>
<dbReference type="RefSeq" id="WP_071905691.1">
    <property type="nucleotide sequence ID" value="NZ_LT607756.1"/>
</dbReference>
<dbReference type="STRING" id="118062.MCBB_0011"/>
<keyword evidence="3" id="KW-0285">Flavoprotein</keyword>
<dbReference type="GeneID" id="30410877"/>
<evidence type="ECO:0000313" key="7">
    <source>
        <dbReference type="EMBL" id="SCG84600.1"/>
    </source>
</evidence>
<dbReference type="SUPFAM" id="SSF52218">
    <property type="entry name" value="Flavoproteins"/>
    <property type="match status" value="1"/>
</dbReference>
<evidence type="ECO:0000256" key="4">
    <source>
        <dbReference type="ARBA" id="ARBA00022643"/>
    </source>
</evidence>
<dbReference type="Pfam" id="PF03358">
    <property type="entry name" value="FMN_red"/>
    <property type="match status" value="1"/>
</dbReference>
<accession>A0A1D3KZ85</accession>
<comment type="cofactor">
    <cofactor evidence="1">
        <name>FMN</name>
        <dbReference type="ChEBI" id="CHEBI:58210"/>
    </cofactor>
</comment>
<keyword evidence="8" id="KW-1185">Reference proteome</keyword>
<comment type="cofactor">
    <cofactor evidence="2">
        <name>[4Fe-4S] cluster</name>
        <dbReference type="ChEBI" id="CHEBI:49883"/>
    </cofactor>
</comment>
<proteinExistence type="inferred from homology"/>
<evidence type="ECO:0000256" key="1">
    <source>
        <dbReference type="ARBA" id="ARBA00001917"/>
    </source>
</evidence>
<name>A0A1D3KZ85_9EURY</name>
<dbReference type="Gene3D" id="3.40.50.360">
    <property type="match status" value="1"/>
</dbReference>
<dbReference type="PANTHER" id="PTHR43278">
    <property type="entry name" value="NAD(P)H-DEPENDENT FMN-CONTAINING OXIDOREDUCTASE YWQN-RELATED"/>
    <property type="match status" value="1"/>
</dbReference>
<protein>
    <submittedName>
        <fullName evidence="7">Iron-sulfur flavoprotein AF_1519</fullName>
    </submittedName>
</protein>
<comment type="similarity">
    <text evidence="5">Belongs to the SsuE family. Isf subfamily.</text>
</comment>